<reference evidence="1 2" key="1">
    <citation type="journal article" date="2018" name="Science">
        <title>The opium poppy genome and morphinan production.</title>
        <authorList>
            <person name="Guo L."/>
            <person name="Winzer T."/>
            <person name="Yang X."/>
            <person name="Li Y."/>
            <person name="Ning Z."/>
            <person name="He Z."/>
            <person name="Teodor R."/>
            <person name="Lu Y."/>
            <person name="Bowser T.A."/>
            <person name="Graham I.A."/>
            <person name="Ye K."/>
        </authorList>
    </citation>
    <scope>NUCLEOTIDE SEQUENCE [LARGE SCALE GENOMIC DNA]</scope>
    <source>
        <strain evidence="2">cv. HN1</strain>
        <tissue evidence="1">Leaves</tissue>
    </source>
</reference>
<protein>
    <submittedName>
        <fullName evidence="1">Uncharacterized protein</fullName>
    </submittedName>
</protein>
<keyword evidence="2" id="KW-1185">Reference proteome</keyword>
<gene>
    <name evidence="1" type="ORF">C5167_019741</name>
</gene>
<accession>A0A4Y7IV94</accession>
<dbReference type="Proteomes" id="UP000316621">
    <property type="component" value="Chromosome 2"/>
</dbReference>
<dbReference type="EMBL" id="CM010716">
    <property type="protein sequence ID" value="RZC51315.1"/>
    <property type="molecule type" value="Genomic_DNA"/>
</dbReference>
<evidence type="ECO:0000313" key="2">
    <source>
        <dbReference type="Proteomes" id="UP000316621"/>
    </source>
</evidence>
<proteinExistence type="predicted"/>
<dbReference type="AlphaFoldDB" id="A0A4Y7IV94"/>
<sequence length="90" mass="10167">MAAKSKSQFLSAIKTPNFPFSSHDSTNQLAPNLKGGNIPGELFVSKIRIQKSSNQSQYYPQFLCDCCWDCEDGGEWMKMNFDKKKGTCYV</sequence>
<name>A0A4Y7IV94_PAPSO</name>
<dbReference type="Gramene" id="RZC51315">
    <property type="protein sequence ID" value="RZC51315"/>
    <property type="gene ID" value="C5167_019741"/>
</dbReference>
<evidence type="ECO:0000313" key="1">
    <source>
        <dbReference type="EMBL" id="RZC51315.1"/>
    </source>
</evidence>
<organism evidence="1 2">
    <name type="scientific">Papaver somniferum</name>
    <name type="common">Opium poppy</name>
    <dbReference type="NCBI Taxonomy" id="3469"/>
    <lineage>
        <taxon>Eukaryota</taxon>
        <taxon>Viridiplantae</taxon>
        <taxon>Streptophyta</taxon>
        <taxon>Embryophyta</taxon>
        <taxon>Tracheophyta</taxon>
        <taxon>Spermatophyta</taxon>
        <taxon>Magnoliopsida</taxon>
        <taxon>Ranunculales</taxon>
        <taxon>Papaveraceae</taxon>
        <taxon>Papaveroideae</taxon>
        <taxon>Papaver</taxon>
    </lineage>
</organism>